<comment type="similarity">
    <text evidence="6">Belongs to the major facilitator superfamily. Allantoate permease family.</text>
</comment>
<sequence length="573" mass="66473">MSKGYSSFIWKCIPHEREVVDLPEVDDLGSDYNSINFEIDETRDKSEPIIEYRDEANRPWWKFFDEYEYRYNKFARNSTVESPQEKSKAERRLVRKLDLTITLFAIISYWSKMLDQTNISNAYVSGMKEDLNMQGDDYSNATAVFSYGSILFQAFYMWLFPRVDMHLLFFIGDVFWSAITILTAWVDTPKQLMWCRFLVGVGESGYFIQIHYLLGSWFKPDELGRRGTVSSGIIQAWIFQHLNGVNGRAGWRWMFLIDGVATMTIGFLALYMVPGTPYKCCSLFLTDDEIRLARTRLKKANIKPPSKDPPPFFDKQIWKNILSSWRVYILSCLNFFFWHTSSTGFSNFALWLKSLNRFDTPSLNRITSIPPALGLIWILLVCGSADWVRSRAFAIFWAEIFVFIGTSILAKWDVAEGLIWFAFMISYFGISVSSVVYGWLNDIMRYDPQERSIVLCLVNMFANTTSAIVIPKMYKTSEAPEYHNGYTYSKTNSALLMIWSYVTLWFYKRQEKRDSRSNGIVLYNSKTGYIPLEAQQYIEGENERRASDGSLSSIGKNTATVEIRRSSQFSDDV</sequence>
<feature type="transmembrane region" description="Helical" evidence="7">
    <location>
        <begin position="141"/>
        <end position="160"/>
    </location>
</feature>
<dbReference type="eggNOG" id="KOG2533">
    <property type="taxonomic scope" value="Eukaryota"/>
</dbReference>
<evidence type="ECO:0000256" key="1">
    <source>
        <dbReference type="ARBA" id="ARBA00004141"/>
    </source>
</evidence>
<feature type="transmembrane region" description="Helical" evidence="7">
    <location>
        <begin position="395"/>
        <end position="412"/>
    </location>
</feature>
<dbReference type="AlphaFoldDB" id="K0KDJ0"/>
<gene>
    <name evidence="8" type="ORF">BN7_2732</name>
</gene>
<reference evidence="8 9" key="1">
    <citation type="journal article" date="2012" name="Eukaryot. Cell">
        <title>Draft genome sequence of Wickerhamomyces ciferrii NRRL Y-1031 F-60-10.</title>
        <authorList>
            <person name="Schneider J."/>
            <person name="Andrea H."/>
            <person name="Blom J."/>
            <person name="Jaenicke S."/>
            <person name="Ruckert C."/>
            <person name="Schorsch C."/>
            <person name="Szczepanowski R."/>
            <person name="Farwick M."/>
            <person name="Goesmann A."/>
            <person name="Puhler A."/>
            <person name="Schaffer S."/>
            <person name="Tauch A."/>
            <person name="Kohler T."/>
            <person name="Brinkrolf K."/>
        </authorList>
    </citation>
    <scope>NUCLEOTIDE SEQUENCE [LARGE SCALE GENOMIC DNA]</scope>
    <source>
        <strain evidence="9">ATCC 14091 / BCRC 22168 / CBS 111 / JCM 3599 / NBRC 0793 / NRRL Y-1031 F-60-10</strain>
    </source>
</reference>
<feature type="transmembrane region" description="Helical" evidence="7">
    <location>
        <begin position="253"/>
        <end position="273"/>
    </location>
</feature>
<name>K0KDJ0_WICCF</name>
<keyword evidence="3 7" id="KW-0812">Transmembrane</keyword>
<feature type="transmembrane region" description="Helical" evidence="7">
    <location>
        <begin position="167"/>
        <end position="186"/>
    </location>
</feature>
<dbReference type="GO" id="GO:0022857">
    <property type="term" value="F:transmembrane transporter activity"/>
    <property type="evidence" value="ECO:0007669"/>
    <property type="project" value="InterPro"/>
</dbReference>
<dbReference type="PANTHER" id="PTHR43791">
    <property type="entry name" value="PERMEASE-RELATED"/>
    <property type="match status" value="1"/>
</dbReference>
<comment type="caution">
    <text evidence="8">The sequence shown here is derived from an EMBL/GenBank/DDBJ whole genome shotgun (WGS) entry which is preliminary data.</text>
</comment>
<accession>K0KDJ0</accession>
<dbReference type="FunFam" id="1.20.1250.20:FF:000065">
    <property type="entry name" value="Putative MFS pantothenate transporter"/>
    <property type="match status" value="1"/>
</dbReference>
<feature type="transmembrane region" description="Helical" evidence="7">
    <location>
        <begin position="93"/>
        <end position="111"/>
    </location>
</feature>
<feature type="transmembrane region" description="Helical" evidence="7">
    <location>
        <begin position="491"/>
        <end position="507"/>
    </location>
</feature>
<evidence type="ECO:0000256" key="2">
    <source>
        <dbReference type="ARBA" id="ARBA00022448"/>
    </source>
</evidence>
<evidence type="ECO:0000313" key="9">
    <source>
        <dbReference type="Proteomes" id="UP000009328"/>
    </source>
</evidence>
<evidence type="ECO:0000256" key="6">
    <source>
        <dbReference type="ARBA" id="ARBA00037968"/>
    </source>
</evidence>
<proteinExistence type="inferred from homology"/>
<dbReference type="InParanoid" id="K0KDJ0"/>
<dbReference type="Pfam" id="PF07690">
    <property type="entry name" value="MFS_1"/>
    <property type="match status" value="1"/>
</dbReference>
<dbReference type="PANTHER" id="PTHR43791:SF15">
    <property type="entry name" value="TRANSPORTER SEO1-RELATED"/>
    <property type="match status" value="1"/>
</dbReference>
<dbReference type="STRING" id="1206466.K0KDJ0"/>
<dbReference type="Proteomes" id="UP000009328">
    <property type="component" value="Unassembled WGS sequence"/>
</dbReference>
<keyword evidence="2" id="KW-0813">Transport</keyword>
<keyword evidence="4 7" id="KW-1133">Transmembrane helix</keyword>
<dbReference type="InterPro" id="IPR011701">
    <property type="entry name" value="MFS"/>
</dbReference>
<keyword evidence="9" id="KW-1185">Reference proteome</keyword>
<evidence type="ECO:0000256" key="7">
    <source>
        <dbReference type="SAM" id="Phobius"/>
    </source>
</evidence>
<dbReference type="Gene3D" id="1.20.1250.20">
    <property type="entry name" value="MFS general substrate transporter like domains"/>
    <property type="match status" value="1"/>
</dbReference>
<dbReference type="HOGENOM" id="CLU_001265_4_2_1"/>
<protein>
    <submittedName>
        <fullName evidence="8">Transporter SEO1</fullName>
    </submittedName>
</protein>
<feature type="transmembrane region" description="Helical" evidence="7">
    <location>
        <begin position="418"/>
        <end position="440"/>
    </location>
</feature>
<evidence type="ECO:0000256" key="3">
    <source>
        <dbReference type="ARBA" id="ARBA00022692"/>
    </source>
</evidence>
<feature type="transmembrane region" description="Helical" evidence="7">
    <location>
        <begin position="327"/>
        <end position="349"/>
    </location>
</feature>
<evidence type="ECO:0000256" key="4">
    <source>
        <dbReference type="ARBA" id="ARBA00022989"/>
    </source>
</evidence>
<keyword evidence="5 7" id="KW-0472">Membrane</keyword>
<evidence type="ECO:0000313" key="8">
    <source>
        <dbReference type="EMBL" id="CCH43185.1"/>
    </source>
</evidence>
<comment type="subcellular location">
    <subcellularLocation>
        <location evidence="1">Membrane</location>
        <topology evidence="1">Multi-pass membrane protein</topology>
    </subcellularLocation>
</comment>
<feature type="transmembrane region" description="Helical" evidence="7">
    <location>
        <begin position="369"/>
        <end position="388"/>
    </location>
</feature>
<organism evidence="8 9">
    <name type="scientific">Wickerhamomyces ciferrii (strain ATCC 14091 / BCRC 22168 / CBS 111 / JCM 3599 / NBRC 0793 / NRRL Y-1031 F-60-10)</name>
    <name type="common">Yeast</name>
    <name type="synonym">Pichia ciferrii</name>
    <dbReference type="NCBI Taxonomy" id="1206466"/>
    <lineage>
        <taxon>Eukaryota</taxon>
        <taxon>Fungi</taxon>
        <taxon>Dikarya</taxon>
        <taxon>Ascomycota</taxon>
        <taxon>Saccharomycotina</taxon>
        <taxon>Saccharomycetes</taxon>
        <taxon>Phaffomycetales</taxon>
        <taxon>Wickerhamomycetaceae</taxon>
        <taxon>Wickerhamomyces</taxon>
    </lineage>
</organism>
<dbReference type="GO" id="GO:0016020">
    <property type="term" value="C:membrane"/>
    <property type="evidence" value="ECO:0007669"/>
    <property type="project" value="UniProtKB-SubCell"/>
</dbReference>
<dbReference type="InterPro" id="IPR036259">
    <property type="entry name" value="MFS_trans_sf"/>
</dbReference>
<feature type="transmembrane region" description="Helical" evidence="7">
    <location>
        <begin position="452"/>
        <end position="471"/>
    </location>
</feature>
<evidence type="ECO:0000256" key="5">
    <source>
        <dbReference type="ARBA" id="ARBA00023136"/>
    </source>
</evidence>
<dbReference type="SUPFAM" id="SSF103473">
    <property type="entry name" value="MFS general substrate transporter"/>
    <property type="match status" value="1"/>
</dbReference>
<dbReference type="EMBL" id="CAIF01000070">
    <property type="protein sequence ID" value="CCH43185.1"/>
    <property type="molecule type" value="Genomic_DNA"/>
</dbReference>